<keyword evidence="4" id="KW-0788">Thiol protease</keyword>
<dbReference type="Proteomes" id="UP001157961">
    <property type="component" value="Unassembled WGS sequence"/>
</dbReference>
<evidence type="ECO:0000313" key="6">
    <source>
        <dbReference type="EMBL" id="SMP11368.1"/>
    </source>
</evidence>
<dbReference type="InterPro" id="IPR011929">
    <property type="entry name" value="Phage_pept_NlpC/P60"/>
</dbReference>
<evidence type="ECO:0000256" key="4">
    <source>
        <dbReference type="ARBA" id="ARBA00022807"/>
    </source>
</evidence>
<accession>A0ABY1NKF7</accession>
<protein>
    <submittedName>
        <fullName evidence="6">Phage cell wall peptidase, NlpC/P60 family</fullName>
    </submittedName>
</protein>
<dbReference type="PROSITE" id="PS51935">
    <property type="entry name" value="NLPC_P60"/>
    <property type="match status" value="1"/>
</dbReference>
<dbReference type="InterPro" id="IPR038765">
    <property type="entry name" value="Papain-like_cys_pep_sf"/>
</dbReference>
<name>A0ABY1NKF7_9RHOB</name>
<comment type="similarity">
    <text evidence="1">Belongs to the peptidase C40 family.</text>
</comment>
<evidence type="ECO:0000313" key="7">
    <source>
        <dbReference type="Proteomes" id="UP001157961"/>
    </source>
</evidence>
<dbReference type="Gene3D" id="3.90.1720.10">
    <property type="entry name" value="endopeptidase domain like (from Nostoc punctiforme)"/>
    <property type="match status" value="1"/>
</dbReference>
<dbReference type="NCBIfam" id="TIGR02219">
    <property type="entry name" value="phage_NlpC_fam"/>
    <property type="match status" value="1"/>
</dbReference>
<dbReference type="RefSeq" id="WP_283425011.1">
    <property type="nucleotide sequence ID" value="NZ_FXTY01000002.1"/>
</dbReference>
<evidence type="ECO:0000256" key="1">
    <source>
        <dbReference type="ARBA" id="ARBA00007074"/>
    </source>
</evidence>
<dbReference type="EMBL" id="FXTY01000002">
    <property type="protein sequence ID" value="SMP11368.1"/>
    <property type="molecule type" value="Genomic_DNA"/>
</dbReference>
<proteinExistence type="inferred from homology"/>
<keyword evidence="2" id="KW-0645">Protease</keyword>
<reference evidence="6 7" key="1">
    <citation type="submission" date="2017-05" db="EMBL/GenBank/DDBJ databases">
        <authorList>
            <person name="Varghese N."/>
            <person name="Submissions S."/>
        </authorList>
    </citation>
    <scope>NUCLEOTIDE SEQUENCE [LARGE SCALE GENOMIC DNA]</scope>
    <source>
        <strain evidence="6 7">DSM 29734</strain>
    </source>
</reference>
<comment type="caution">
    <text evidence="6">The sequence shown here is derived from an EMBL/GenBank/DDBJ whole genome shotgun (WGS) entry which is preliminary data.</text>
</comment>
<evidence type="ECO:0000256" key="3">
    <source>
        <dbReference type="ARBA" id="ARBA00022801"/>
    </source>
</evidence>
<dbReference type="SUPFAM" id="SSF54001">
    <property type="entry name" value="Cysteine proteinases"/>
    <property type="match status" value="1"/>
</dbReference>
<keyword evidence="7" id="KW-1185">Reference proteome</keyword>
<keyword evidence="3" id="KW-0378">Hydrolase</keyword>
<evidence type="ECO:0000259" key="5">
    <source>
        <dbReference type="PROSITE" id="PS51935"/>
    </source>
</evidence>
<sequence length="148" mass="16244">MRESCGRRAVVEARRWIGTPYVHQASCKGAGTDCLGLIRGVWREMYGAEPENVPAYTQDWSEAHGTEVLWAGAMRNLLAKDPTDESCGDILLFRMASGAVAKHLGIAGKVGPEATVIHAYCGHAVIESPLSAPWRRRIVARFQFPDHV</sequence>
<evidence type="ECO:0000256" key="2">
    <source>
        <dbReference type="ARBA" id="ARBA00022670"/>
    </source>
</evidence>
<gene>
    <name evidence="6" type="ORF">SAMN06265373_102256</name>
</gene>
<dbReference type="InterPro" id="IPR000064">
    <property type="entry name" value="NLP_P60_dom"/>
</dbReference>
<feature type="domain" description="NlpC/P60" evidence="5">
    <location>
        <begin position="3"/>
        <end position="145"/>
    </location>
</feature>
<organism evidence="6 7">
    <name type="scientific">Shimia sagamensis</name>
    <dbReference type="NCBI Taxonomy" id="1566352"/>
    <lineage>
        <taxon>Bacteria</taxon>
        <taxon>Pseudomonadati</taxon>
        <taxon>Pseudomonadota</taxon>
        <taxon>Alphaproteobacteria</taxon>
        <taxon>Rhodobacterales</taxon>
        <taxon>Roseobacteraceae</taxon>
    </lineage>
</organism>